<evidence type="ECO:0000256" key="4">
    <source>
        <dbReference type="ARBA" id="ARBA00023002"/>
    </source>
</evidence>
<proteinExistence type="predicted"/>
<dbReference type="InterPro" id="IPR015422">
    <property type="entry name" value="PyrdxlP-dep_Trfase_small"/>
</dbReference>
<dbReference type="NCBIfam" id="NF001696">
    <property type="entry name" value="PRK00451.1"/>
    <property type="match status" value="1"/>
</dbReference>
<dbReference type="InterPro" id="IPR049316">
    <property type="entry name" value="GDC-P_C"/>
</dbReference>
<dbReference type="PANTHER" id="PTHR11773:SF1">
    <property type="entry name" value="GLYCINE DEHYDROGENASE (DECARBOXYLATING), MITOCHONDRIAL"/>
    <property type="match status" value="1"/>
</dbReference>
<keyword evidence="9" id="KW-1185">Reference proteome</keyword>
<dbReference type="Pfam" id="PF21478">
    <property type="entry name" value="GcvP2_C"/>
    <property type="match status" value="1"/>
</dbReference>
<dbReference type="GO" id="GO:0019464">
    <property type="term" value="P:glycine decarboxylation via glycine cleavage system"/>
    <property type="evidence" value="ECO:0007669"/>
    <property type="project" value="TreeGrafter"/>
</dbReference>
<feature type="domain" description="Glycine cleavage system P-protein N-terminal" evidence="6">
    <location>
        <begin position="72"/>
        <end position="495"/>
    </location>
</feature>
<dbReference type="Proteomes" id="UP001108240">
    <property type="component" value="Unplaced"/>
</dbReference>
<dbReference type="GO" id="GO:0005739">
    <property type="term" value="C:mitochondrion"/>
    <property type="evidence" value="ECO:0007669"/>
    <property type="project" value="TreeGrafter"/>
</dbReference>
<reference evidence="8" key="1">
    <citation type="submission" date="2025-08" db="UniProtKB">
        <authorList>
            <consortium name="Ensembl"/>
        </authorList>
    </citation>
    <scope>IDENTIFICATION</scope>
</reference>
<keyword evidence="4" id="KW-0560">Oxidoreductase</keyword>
<dbReference type="GeneTree" id="ENSGT00390000017970"/>
<evidence type="ECO:0000256" key="1">
    <source>
        <dbReference type="ARBA" id="ARBA00001933"/>
    </source>
</evidence>
<dbReference type="InterPro" id="IPR015424">
    <property type="entry name" value="PyrdxlP-dep_Trfase"/>
</dbReference>
<keyword evidence="3" id="KW-0663">Pyridoxal phosphate</keyword>
<dbReference type="Gene3D" id="3.40.640.10">
    <property type="entry name" value="Type I PLP-dependent aspartate aminotransferase-like (Major domain)"/>
    <property type="match status" value="2"/>
</dbReference>
<dbReference type="FunFam" id="3.90.1150.10:FF:000025">
    <property type="entry name" value="Glycine cleavage system P protein"/>
    <property type="match status" value="1"/>
</dbReference>
<name>A0A9J8AJT4_CYPCA</name>
<dbReference type="GO" id="GO:0004375">
    <property type="term" value="F:glycine dehydrogenase (decarboxylating) activity"/>
    <property type="evidence" value="ECO:0007669"/>
    <property type="project" value="UniProtKB-EC"/>
</dbReference>
<dbReference type="GO" id="GO:0030170">
    <property type="term" value="F:pyridoxal phosphate binding"/>
    <property type="evidence" value="ECO:0007669"/>
    <property type="project" value="TreeGrafter"/>
</dbReference>
<dbReference type="Pfam" id="PF02347">
    <property type="entry name" value="GDC-P"/>
    <property type="match status" value="1"/>
</dbReference>
<dbReference type="GO" id="GO:0016594">
    <property type="term" value="F:glycine binding"/>
    <property type="evidence" value="ECO:0007669"/>
    <property type="project" value="TreeGrafter"/>
</dbReference>
<protein>
    <recommendedName>
        <fullName evidence="2">glycine dehydrogenase (aminomethyl-transferring)</fullName>
        <ecNumber evidence="2">1.4.4.2</ecNumber>
    </recommendedName>
</protein>
<dbReference type="GO" id="GO:0005960">
    <property type="term" value="C:glycine cleavage complex"/>
    <property type="evidence" value="ECO:0007669"/>
    <property type="project" value="TreeGrafter"/>
</dbReference>
<evidence type="ECO:0000256" key="3">
    <source>
        <dbReference type="ARBA" id="ARBA00022898"/>
    </source>
</evidence>
<dbReference type="InterPro" id="IPR020581">
    <property type="entry name" value="GDC_P"/>
</dbReference>
<evidence type="ECO:0000256" key="2">
    <source>
        <dbReference type="ARBA" id="ARBA00012134"/>
    </source>
</evidence>
<evidence type="ECO:0000259" key="6">
    <source>
        <dbReference type="Pfam" id="PF02347"/>
    </source>
</evidence>
<dbReference type="InterPro" id="IPR049315">
    <property type="entry name" value="GDC-P_N"/>
</dbReference>
<accession>A0A9J8AJT4</accession>
<dbReference type="Gene3D" id="3.90.1150.10">
    <property type="entry name" value="Aspartate Aminotransferase, domain 1"/>
    <property type="match status" value="2"/>
</dbReference>
<dbReference type="FunFam" id="3.40.640.10:FF:000005">
    <property type="entry name" value="Glycine dehydrogenase (decarboxylating), mitochondrial"/>
    <property type="match status" value="1"/>
</dbReference>
<dbReference type="FunFam" id="3.90.1150.10:FF:000153">
    <property type="entry name" value="Glycine dehydrogenase (decarboxylating)"/>
    <property type="match status" value="1"/>
</dbReference>
<feature type="domain" description="Glycine dehydrogenase C-terminal" evidence="7">
    <location>
        <begin position="794"/>
        <end position="915"/>
    </location>
</feature>
<comment type="cofactor">
    <cofactor evidence="1">
        <name>pyridoxal 5'-phosphate</name>
        <dbReference type="ChEBI" id="CHEBI:597326"/>
    </cofactor>
</comment>
<dbReference type="InterPro" id="IPR015421">
    <property type="entry name" value="PyrdxlP-dep_Trfase_major"/>
</dbReference>
<dbReference type="PANTHER" id="PTHR11773">
    <property type="entry name" value="GLYCINE DEHYDROGENASE, DECARBOXYLATING"/>
    <property type="match status" value="1"/>
</dbReference>
<dbReference type="CDD" id="cd00613">
    <property type="entry name" value="GDC-P"/>
    <property type="match status" value="1"/>
</dbReference>
<evidence type="ECO:0000259" key="7">
    <source>
        <dbReference type="Pfam" id="PF21478"/>
    </source>
</evidence>
<evidence type="ECO:0000313" key="9">
    <source>
        <dbReference type="Proteomes" id="UP001108240"/>
    </source>
</evidence>
<dbReference type="EC" id="1.4.4.2" evidence="2"/>
<dbReference type="SUPFAM" id="SSF53383">
    <property type="entry name" value="PLP-dependent transferases"/>
    <property type="match status" value="2"/>
</dbReference>
<dbReference type="Ensembl" id="ENSCCRT00000140333.1">
    <property type="protein sequence ID" value="ENSCCRP00000142816.1"/>
    <property type="gene ID" value="ENSCCRG00000005492.2"/>
</dbReference>
<sequence length="943" mass="104845">MQSCAKSWRVVISRSINARATYRNISNKGDVFKNLQGFNADVSANVRCMGTSQVLWSRKIERILPRHDDFSERHIGPGDKEKREMLNTLGLESVAQLIENTVPASIRLGRSLKMDDPVCENEILDSLQKIASRNKMWRSYIGMGYYDCSVPPVIQRNLLENSGWLTQYTPYQPEVSQGRLESLLNYQTMVCDITGMAVANASLLDEGTAAAEAMQLCNRQTKRRMFYIDPRCHPQTIAVVQTRANYTGVKTVLKLPHEMDFSGKDVSGVLFQYPDTEGRVEDFTALVDRAHKAGALACCATDLLALCVLRPPGEFGVDIALGSSQRFGVPLCYGGPHAAFFAVKENLVRMMPGRMVGVTRDAAGKEVYRLALQTREQHIRRDKATSNICTAQALLANMASMFALYHGPQGLRHIAERTHNATLILAEGLKRAGHKLQHENFFDTLKINCGVAGKDILEKAKQREINLRLYSDGVLGVSLDETVTERDLDDLLWIFGCESSAELIAEKMSERTKGLLASPFKRTSKFLTHPVFNSYHSETNIVRYMKRLENKDISLVHSMIPLGSCTMKLNSSSELMPITWREFANIHPFVPLDQAEGYQQLFRQLERDLCEITGYDKISFQPNSGAQGEYAGLAAIKAYLNSKGESHRTVDKHKANLAAIMITYPSTNGVFEENVSEVCELIHQNGGQVYLDGANMNAQVGLCRPGDYGSDVSHLNLHKTFCIPHGGGGPGMGPIGVKQHLAPFLPSHPVVNMQSSNAESSLGTISAAPWGSSAILPISWAYIKMMGSKGLVHATEVAILNANYMAKRLENHYKILFRGSKGFVAHEFILDVRPFKKSANIEAVDVAKRLQDYGFHAPTMSWPVAGTLMIEPTESEDKAELDRFCDSLLAIRQEIAEIEEGRMDSRVNPLKMAPHSLACITSTTWDRPYSREYAAFPMVCSLR</sequence>
<comment type="catalytic activity">
    <reaction evidence="5">
        <text>N(6)-[(R)-lipoyl]-L-lysyl-[glycine-cleavage complex H protein] + glycine + H(+) = N(6)-[(R)-S(8)-aminomethyldihydrolipoyl]-L-lysyl-[glycine-cleavage complex H protein] + CO2</text>
        <dbReference type="Rhea" id="RHEA:24304"/>
        <dbReference type="Rhea" id="RHEA-COMP:10494"/>
        <dbReference type="Rhea" id="RHEA-COMP:10495"/>
        <dbReference type="ChEBI" id="CHEBI:15378"/>
        <dbReference type="ChEBI" id="CHEBI:16526"/>
        <dbReference type="ChEBI" id="CHEBI:57305"/>
        <dbReference type="ChEBI" id="CHEBI:83099"/>
        <dbReference type="ChEBI" id="CHEBI:83143"/>
        <dbReference type="EC" id="1.4.4.2"/>
    </reaction>
</comment>
<organism evidence="8 9">
    <name type="scientific">Cyprinus carpio carpio</name>
    <dbReference type="NCBI Taxonomy" id="630221"/>
    <lineage>
        <taxon>Eukaryota</taxon>
        <taxon>Metazoa</taxon>
        <taxon>Chordata</taxon>
        <taxon>Craniata</taxon>
        <taxon>Vertebrata</taxon>
        <taxon>Euteleostomi</taxon>
        <taxon>Actinopterygii</taxon>
        <taxon>Neopterygii</taxon>
        <taxon>Teleostei</taxon>
        <taxon>Ostariophysi</taxon>
        <taxon>Cypriniformes</taxon>
        <taxon>Cyprinidae</taxon>
        <taxon>Cyprininae</taxon>
        <taxon>Cyprinus</taxon>
    </lineage>
</organism>
<evidence type="ECO:0000313" key="8">
    <source>
        <dbReference type="Ensembl" id="ENSCCRP00000142816.1"/>
    </source>
</evidence>
<dbReference type="AlphaFoldDB" id="A0A9J8AJT4"/>
<evidence type="ECO:0000256" key="5">
    <source>
        <dbReference type="ARBA" id="ARBA00049026"/>
    </source>
</evidence>
<reference evidence="8" key="2">
    <citation type="submission" date="2025-09" db="UniProtKB">
        <authorList>
            <consortium name="Ensembl"/>
        </authorList>
    </citation>
    <scope>IDENTIFICATION</scope>
</reference>